<organism evidence="12 13">
    <name type="scientific">Protea cynaroides</name>
    <dbReference type="NCBI Taxonomy" id="273540"/>
    <lineage>
        <taxon>Eukaryota</taxon>
        <taxon>Viridiplantae</taxon>
        <taxon>Streptophyta</taxon>
        <taxon>Embryophyta</taxon>
        <taxon>Tracheophyta</taxon>
        <taxon>Spermatophyta</taxon>
        <taxon>Magnoliopsida</taxon>
        <taxon>Proteales</taxon>
        <taxon>Proteaceae</taxon>
        <taxon>Protea</taxon>
    </lineage>
</organism>
<keyword evidence="13" id="KW-1185">Reference proteome</keyword>
<reference evidence="12" key="1">
    <citation type="journal article" date="2023" name="Plant J.">
        <title>The genome of the king protea, Protea cynaroides.</title>
        <authorList>
            <person name="Chang J."/>
            <person name="Duong T.A."/>
            <person name="Schoeman C."/>
            <person name="Ma X."/>
            <person name="Roodt D."/>
            <person name="Barker N."/>
            <person name="Li Z."/>
            <person name="Van de Peer Y."/>
            <person name="Mizrachi E."/>
        </authorList>
    </citation>
    <scope>NUCLEOTIDE SEQUENCE</scope>
    <source>
        <tissue evidence="12">Young leaves</tissue>
    </source>
</reference>
<keyword evidence="5" id="KW-0677">Repeat</keyword>
<keyword evidence="4" id="KW-0732">Signal</keyword>
<dbReference type="InterPro" id="IPR032675">
    <property type="entry name" value="LRR_dom_sf"/>
</dbReference>
<evidence type="ECO:0000256" key="5">
    <source>
        <dbReference type="ARBA" id="ARBA00022737"/>
    </source>
</evidence>
<comment type="subcellular location">
    <subcellularLocation>
        <location evidence="1">Membrane</location>
        <topology evidence="1">Single-pass membrane protein</topology>
    </subcellularLocation>
</comment>
<dbReference type="GO" id="GO:0005524">
    <property type="term" value="F:ATP binding"/>
    <property type="evidence" value="ECO:0007669"/>
    <property type="project" value="UniProtKB-KW"/>
</dbReference>
<dbReference type="InterPro" id="IPR051716">
    <property type="entry name" value="Plant_RL_S/T_kinase"/>
</dbReference>
<evidence type="ECO:0000256" key="10">
    <source>
        <dbReference type="ARBA" id="ARBA00023170"/>
    </source>
</evidence>
<evidence type="ECO:0000313" key="13">
    <source>
        <dbReference type="Proteomes" id="UP001141806"/>
    </source>
</evidence>
<dbReference type="Gene3D" id="1.10.510.10">
    <property type="entry name" value="Transferase(Phosphotransferase) domain 1"/>
    <property type="match status" value="1"/>
</dbReference>
<evidence type="ECO:0000256" key="4">
    <source>
        <dbReference type="ARBA" id="ARBA00022729"/>
    </source>
</evidence>
<dbReference type="OrthoDB" id="676979at2759"/>
<dbReference type="AlphaFoldDB" id="A0A9Q0QMX1"/>
<dbReference type="SUPFAM" id="SSF52058">
    <property type="entry name" value="L domain-like"/>
    <property type="match status" value="1"/>
</dbReference>
<gene>
    <name evidence="12" type="ORF">NE237_017369</name>
</gene>
<feature type="domain" description="Protein kinase" evidence="11">
    <location>
        <begin position="1"/>
        <end position="232"/>
    </location>
</feature>
<keyword evidence="2" id="KW-0433">Leucine-rich repeat</keyword>
<keyword evidence="6" id="KW-0547">Nucleotide-binding</keyword>
<dbReference type="EMBL" id="JAMYWD010000007">
    <property type="protein sequence ID" value="KAJ4965520.1"/>
    <property type="molecule type" value="Genomic_DNA"/>
</dbReference>
<dbReference type="InterPro" id="IPR001245">
    <property type="entry name" value="Ser-Thr/Tyr_kinase_cat_dom"/>
</dbReference>
<evidence type="ECO:0000313" key="12">
    <source>
        <dbReference type="EMBL" id="KAJ4965520.1"/>
    </source>
</evidence>
<evidence type="ECO:0000256" key="7">
    <source>
        <dbReference type="ARBA" id="ARBA00022840"/>
    </source>
</evidence>
<dbReference type="FunFam" id="3.80.10.10:FF:000383">
    <property type="entry name" value="Leucine-rich repeat receptor protein kinase EMS1"/>
    <property type="match status" value="1"/>
</dbReference>
<dbReference type="Pfam" id="PF13855">
    <property type="entry name" value="LRR_8"/>
    <property type="match status" value="1"/>
</dbReference>
<keyword evidence="9" id="KW-0472">Membrane</keyword>
<protein>
    <recommendedName>
        <fullName evidence="11">Protein kinase domain-containing protein</fullName>
    </recommendedName>
</protein>
<dbReference type="PANTHER" id="PTHR48053:SF71">
    <property type="entry name" value="LEUCINE RICH REPEAT FAMILY PROTEIN, EXPRESSED"/>
    <property type="match status" value="1"/>
</dbReference>
<dbReference type="Pfam" id="PF00560">
    <property type="entry name" value="LRR_1"/>
    <property type="match status" value="1"/>
</dbReference>
<sequence length="236" mass="26482">MGNLKNLNILDLSNNRFIGSIPIEIEDMGQLKLLNLSHNKLQGLIPAAMGNLQNLHELDLSNNRLNGQIPLEIGRMKQLTLLNLSHNKLYGPIPAQMGKYNSNSSYMELDLSYNDLEAPLEEWKNNTCLYELAYTMVVTEKCDVYSFGVLVLEIIMGKHPGGIISSLSLSNAKDIILKDVLDPRLLLPTQLVVQDLNFSMMLAIACLHTNPKSRPTMQYMSQKLESLTNPYHNPST</sequence>
<accession>A0A9Q0QMX1</accession>
<evidence type="ECO:0000259" key="11">
    <source>
        <dbReference type="PROSITE" id="PS50011"/>
    </source>
</evidence>
<keyword evidence="8" id="KW-1133">Transmembrane helix</keyword>
<evidence type="ECO:0000256" key="1">
    <source>
        <dbReference type="ARBA" id="ARBA00004167"/>
    </source>
</evidence>
<keyword evidence="10" id="KW-0675">Receptor</keyword>
<dbReference type="InterPro" id="IPR000719">
    <property type="entry name" value="Prot_kinase_dom"/>
</dbReference>
<name>A0A9Q0QMX1_9MAGN</name>
<comment type="caution">
    <text evidence="12">The sequence shown here is derived from an EMBL/GenBank/DDBJ whole genome shotgun (WGS) entry which is preliminary data.</text>
</comment>
<dbReference type="Gene3D" id="3.80.10.10">
    <property type="entry name" value="Ribonuclease Inhibitor"/>
    <property type="match status" value="1"/>
</dbReference>
<keyword evidence="7" id="KW-0067">ATP-binding</keyword>
<dbReference type="PANTHER" id="PTHR48053">
    <property type="entry name" value="LEUCINE RICH REPEAT FAMILY PROTEIN, EXPRESSED"/>
    <property type="match status" value="1"/>
</dbReference>
<dbReference type="PRINTS" id="PR00019">
    <property type="entry name" value="LEURICHRPT"/>
</dbReference>
<dbReference type="SMART" id="SM00369">
    <property type="entry name" value="LRR_TYP"/>
    <property type="match status" value="3"/>
</dbReference>
<dbReference type="Pfam" id="PF07714">
    <property type="entry name" value="PK_Tyr_Ser-Thr"/>
    <property type="match status" value="1"/>
</dbReference>
<evidence type="ECO:0000256" key="8">
    <source>
        <dbReference type="ARBA" id="ARBA00022989"/>
    </source>
</evidence>
<dbReference type="InterPro" id="IPR011009">
    <property type="entry name" value="Kinase-like_dom_sf"/>
</dbReference>
<dbReference type="SUPFAM" id="SSF56112">
    <property type="entry name" value="Protein kinase-like (PK-like)"/>
    <property type="match status" value="1"/>
</dbReference>
<dbReference type="GO" id="GO:0004672">
    <property type="term" value="F:protein kinase activity"/>
    <property type="evidence" value="ECO:0007669"/>
    <property type="project" value="InterPro"/>
</dbReference>
<keyword evidence="3" id="KW-0812">Transmembrane</keyword>
<dbReference type="Proteomes" id="UP001141806">
    <property type="component" value="Unassembled WGS sequence"/>
</dbReference>
<dbReference type="InterPro" id="IPR003591">
    <property type="entry name" value="Leu-rich_rpt_typical-subtyp"/>
</dbReference>
<dbReference type="InterPro" id="IPR001611">
    <property type="entry name" value="Leu-rich_rpt"/>
</dbReference>
<proteinExistence type="predicted"/>
<evidence type="ECO:0000256" key="6">
    <source>
        <dbReference type="ARBA" id="ARBA00022741"/>
    </source>
</evidence>
<dbReference type="PROSITE" id="PS50011">
    <property type="entry name" value="PROTEIN_KINASE_DOM"/>
    <property type="match status" value="1"/>
</dbReference>
<dbReference type="GO" id="GO:0016020">
    <property type="term" value="C:membrane"/>
    <property type="evidence" value="ECO:0007669"/>
    <property type="project" value="UniProtKB-SubCell"/>
</dbReference>
<evidence type="ECO:0000256" key="3">
    <source>
        <dbReference type="ARBA" id="ARBA00022692"/>
    </source>
</evidence>
<evidence type="ECO:0000256" key="2">
    <source>
        <dbReference type="ARBA" id="ARBA00022614"/>
    </source>
</evidence>
<evidence type="ECO:0000256" key="9">
    <source>
        <dbReference type="ARBA" id="ARBA00023136"/>
    </source>
</evidence>